<sequence length="383" mass="40759">MNPIVVIGSGLAGFNTVKEFRKLDKETPVVVLTADDGRNYSKPMLSTGFTKDKTADQLAMATPEQVAEQFNVTVRTGVHVAGIDTDKQRVLLPDDHLDYSALVLALGADTWTPPLEGDAVGEVFSVNDLMDYARFRQALDGKKSVTILGGGLIGCEFANDLSNGGFQVNLVEPLGRCLPMLLPEAASAAVGRGLESLGVTFHFGPLAKAVHHDREGAGLVTELSDGTHLKSDLVLSAIGLRPRIDIAKDAGLRTNRGILTDRTLRTSADNVYALGDCAEVEGHVLPYVLPLMAGARALAKTLAGEPTPVSYGVMPVTIKTPACPVVVCPPPEELDGEWEVQADGNDVQALFRDKEGALRGYALTGEAVKEKLKLNKELPALMP</sequence>
<evidence type="ECO:0000256" key="6">
    <source>
        <dbReference type="ARBA" id="ARBA00022827"/>
    </source>
</evidence>
<evidence type="ECO:0000313" key="11">
    <source>
        <dbReference type="EMBL" id="MCC4307382.1"/>
    </source>
</evidence>
<dbReference type="InterPro" id="IPR036188">
    <property type="entry name" value="FAD/NAD-bd_sf"/>
</dbReference>
<keyword evidence="7" id="KW-0560">Oxidoreductase</keyword>
<dbReference type="EMBL" id="JAJGNA010000002">
    <property type="protein sequence ID" value="MCC4307382.1"/>
    <property type="molecule type" value="Genomic_DNA"/>
</dbReference>
<organism evidence="11 12">
    <name type="scientific">Alloalcanivorax marinus</name>
    <dbReference type="NCBI Taxonomy" id="1177169"/>
    <lineage>
        <taxon>Bacteria</taxon>
        <taxon>Pseudomonadati</taxon>
        <taxon>Pseudomonadota</taxon>
        <taxon>Gammaproteobacteria</taxon>
        <taxon>Oceanospirillales</taxon>
        <taxon>Alcanivoracaceae</taxon>
        <taxon>Alloalcanivorax</taxon>
    </lineage>
</organism>
<reference evidence="11" key="1">
    <citation type="submission" date="2021-10" db="EMBL/GenBank/DDBJ databases">
        <title>The diversity and Nitrogen Metabolism of Culturable Nitrate-Utilizing Bacteria Within the Oxygen Minimum Zone of the Changjiang (Yangtze River)Estuary.</title>
        <authorList>
            <person name="Zhang D."/>
            <person name="Zheng J."/>
            <person name="Liu S."/>
            <person name="He W."/>
        </authorList>
    </citation>
    <scope>NUCLEOTIDE SEQUENCE</scope>
    <source>
        <strain evidence="11">FXH-223</strain>
    </source>
</reference>
<proteinExistence type="inferred from homology"/>
<evidence type="ECO:0000256" key="7">
    <source>
        <dbReference type="ARBA" id="ARBA00023002"/>
    </source>
</evidence>
<dbReference type="PRINTS" id="PR00411">
    <property type="entry name" value="PNDRDTASEI"/>
</dbReference>
<dbReference type="PANTHER" id="PTHR43429">
    <property type="entry name" value="PYRIDINE NUCLEOTIDE-DISULFIDE OXIDOREDUCTASE DOMAIN-CONTAINING"/>
    <property type="match status" value="1"/>
</dbReference>
<dbReference type="Gene3D" id="3.50.50.60">
    <property type="entry name" value="FAD/NAD(P)-binding domain"/>
    <property type="match status" value="2"/>
</dbReference>
<feature type="domain" description="Rubredoxin binding" evidence="10">
    <location>
        <begin position="308"/>
        <end position="378"/>
    </location>
</feature>
<dbReference type="RefSeq" id="WP_204426647.1">
    <property type="nucleotide sequence ID" value="NZ_JADDOL010000001.1"/>
</dbReference>
<evidence type="ECO:0000256" key="1">
    <source>
        <dbReference type="ARBA" id="ARBA00001974"/>
    </source>
</evidence>
<comment type="similarity">
    <text evidence="3">Belongs to the FAD-dependent oxidoreductase family.</text>
</comment>
<keyword evidence="8" id="KW-0520">NAD</keyword>
<dbReference type="GO" id="GO:0016491">
    <property type="term" value="F:oxidoreductase activity"/>
    <property type="evidence" value="ECO:0007669"/>
    <property type="project" value="UniProtKB-KW"/>
</dbReference>
<dbReference type="Gene3D" id="3.30.390.120">
    <property type="match status" value="1"/>
</dbReference>
<comment type="caution">
    <text evidence="11">The sequence shown here is derived from an EMBL/GenBank/DDBJ whole genome shotgun (WGS) entry which is preliminary data.</text>
</comment>
<dbReference type="InterPro" id="IPR023753">
    <property type="entry name" value="FAD/NAD-binding_dom"/>
</dbReference>
<accession>A0A9Q3YL30</accession>
<feature type="domain" description="FAD/NAD(P)-binding" evidence="9">
    <location>
        <begin position="4"/>
        <end position="279"/>
    </location>
</feature>
<protein>
    <submittedName>
        <fullName evidence="11">FAD-dependent oxidoreductase</fullName>
    </submittedName>
</protein>
<dbReference type="Pfam" id="PF18113">
    <property type="entry name" value="Rbx_binding"/>
    <property type="match status" value="1"/>
</dbReference>
<dbReference type="Pfam" id="PF07992">
    <property type="entry name" value="Pyr_redox_2"/>
    <property type="match status" value="1"/>
</dbReference>
<evidence type="ECO:0000256" key="8">
    <source>
        <dbReference type="ARBA" id="ARBA00023027"/>
    </source>
</evidence>
<evidence type="ECO:0000259" key="10">
    <source>
        <dbReference type="Pfam" id="PF18113"/>
    </source>
</evidence>
<dbReference type="PRINTS" id="PR00368">
    <property type="entry name" value="FADPNR"/>
</dbReference>
<keyword evidence="12" id="KW-1185">Reference proteome</keyword>
<evidence type="ECO:0000256" key="5">
    <source>
        <dbReference type="ARBA" id="ARBA00022630"/>
    </source>
</evidence>
<dbReference type="InterPro" id="IPR041364">
    <property type="entry name" value="Rbx-bd"/>
</dbReference>
<evidence type="ECO:0000256" key="2">
    <source>
        <dbReference type="ARBA" id="ARBA00004496"/>
    </source>
</evidence>
<comment type="subcellular location">
    <subcellularLocation>
        <location evidence="2">Cytoplasm</location>
    </subcellularLocation>
</comment>
<keyword evidence="6" id="KW-0274">FAD</keyword>
<dbReference type="GO" id="GO:0005737">
    <property type="term" value="C:cytoplasm"/>
    <property type="evidence" value="ECO:0007669"/>
    <property type="project" value="UniProtKB-SubCell"/>
</dbReference>
<evidence type="ECO:0000259" key="9">
    <source>
        <dbReference type="Pfam" id="PF07992"/>
    </source>
</evidence>
<gene>
    <name evidence="11" type="ORF">LL252_02265</name>
</gene>
<dbReference type="SUPFAM" id="SSF51905">
    <property type="entry name" value="FAD/NAD(P)-binding domain"/>
    <property type="match status" value="2"/>
</dbReference>
<evidence type="ECO:0000256" key="4">
    <source>
        <dbReference type="ARBA" id="ARBA00022490"/>
    </source>
</evidence>
<dbReference type="AlphaFoldDB" id="A0A9Q3YL30"/>
<evidence type="ECO:0000313" key="12">
    <source>
        <dbReference type="Proteomes" id="UP001108027"/>
    </source>
</evidence>
<comment type="cofactor">
    <cofactor evidence="1">
        <name>FAD</name>
        <dbReference type="ChEBI" id="CHEBI:57692"/>
    </cofactor>
</comment>
<dbReference type="Proteomes" id="UP001108027">
    <property type="component" value="Unassembled WGS sequence"/>
</dbReference>
<keyword evidence="5" id="KW-0285">Flavoprotein</keyword>
<evidence type="ECO:0000256" key="3">
    <source>
        <dbReference type="ARBA" id="ARBA00006442"/>
    </source>
</evidence>
<dbReference type="InterPro" id="IPR050260">
    <property type="entry name" value="FAD-bd_OxRdtase"/>
</dbReference>
<dbReference type="PANTHER" id="PTHR43429:SF3">
    <property type="entry name" value="NITRITE REDUCTASE [NAD(P)H]"/>
    <property type="match status" value="1"/>
</dbReference>
<name>A0A9Q3YL30_9GAMM</name>
<keyword evidence="4" id="KW-0963">Cytoplasm</keyword>